<evidence type="ECO:0000313" key="2">
    <source>
        <dbReference type="EMBL" id="PSK88513.1"/>
    </source>
</evidence>
<evidence type="ECO:0008006" key="6">
    <source>
        <dbReference type="Google" id="ProtNLM"/>
    </source>
</evidence>
<reference evidence="2 5" key="2">
    <citation type="submission" date="2018-03" db="EMBL/GenBank/DDBJ databases">
        <title>Genomic Encyclopedia of Archaeal and Bacterial Type Strains, Phase II (KMG-II): from individual species to whole genera.</title>
        <authorList>
            <person name="Goeker M."/>
        </authorList>
    </citation>
    <scope>NUCLEOTIDE SEQUENCE [LARGE SCALE GENOMIC DNA]</scope>
    <source>
        <strain evidence="2 5">DSM 29956</strain>
    </source>
</reference>
<dbReference type="AlphaFoldDB" id="A0A1X6YL52"/>
<keyword evidence="1" id="KW-0732">Signal</keyword>
<evidence type="ECO:0000313" key="3">
    <source>
        <dbReference type="EMBL" id="SLN23989.1"/>
    </source>
</evidence>
<keyword evidence="5" id="KW-1185">Reference proteome</keyword>
<reference evidence="3 4" key="1">
    <citation type="submission" date="2017-03" db="EMBL/GenBank/DDBJ databases">
        <authorList>
            <person name="Afonso C.L."/>
            <person name="Miller P.J."/>
            <person name="Scott M.A."/>
            <person name="Spackman E."/>
            <person name="Goraichik I."/>
            <person name="Dimitrov K.M."/>
            <person name="Suarez D.L."/>
            <person name="Swayne D.E."/>
        </authorList>
    </citation>
    <scope>NUCLEOTIDE SEQUENCE [LARGE SCALE GENOMIC DNA]</scope>
    <source>
        <strain evidence="3 4">CECT 8367</strain>
    </source>
</reference>
<accession>A0A1X6YL52</accession>
<name>A0A1X6YL52_9RHOB</name>
<feature type="chain" id="PRO_5044568130" description="Peptidase inhibitor I78 family protein" evidence="1">
    <location>
        <begin position="21"/>
        <end position="105"/>
    </location>
</feature>
<proteinExistence type="predicted"/>
<dbReference type="RefSeq" id="WP_085895095.1">
    <property type="nucleotide sequence ID" value="NZ_FWFY01000002.1"/>
</dbReference>
<dbReference type="OrthoDB" id="8455016at2"/>
<dbReference type="EMBL" id="FWFY01000002">
    <property type="protein sequence ID" value="SLN23989.1"/>
    <property type="molecule type" value="Genomic_DNA"/>
</dbReference>
<feature type="signal peptide" evidence="1">
    <location>
        <begin position="1"/>
        <end position="20"/>
    </location>
</feature>
<dbReference type="Proteomes" id="UP000193495">
    <property type="component" value="Unassembled WGS sequence"/>
</dbReference>
<gene>
    <name evidence="2" type="ORF">CLV79_101353</name>
    <name evidence="3" type="ORF">LOS8367_00734</name>
</gene>
<sequence length="105" mass="10840">MVAAAARKTGLALIGLAALAGCDALPSAAPADQAVPMAFQQCLTRIDETAARIGQSPAVLAETSESRIVRFTDEGEIVTVTCDALANRMVVQTRPAPTPMAEPAF</sequence>
<protein>
    <recommendedName>
        <fullName evidence="6">Peptidase inhibitor I78 family protein</fullName>
    </recommendedName>
</protein>
<organism evidence="3 4">
    <name type="scientific">Limimaricola soesokkakensis</name>
    <dbReference type="NCBI Taxonomy" id="1343159"/>
    <lineage>
        <taxon>Bacteria</taxon>
        <taxon>Pseudomonadati</taxon>
        <taxon>Pseudomonadota</taxon>
        <taxon>Alphaproteobacteria</taxon>
        <taxon>Rhodobacterales</taxon>
        <taxon>Paracoccaceae</taxon>
        <taxon>Limimaricola</taxon>
    </lineage>
</organism>
<evidence type="ECO:0000313" key="5">
    <source>
        <dbReference type="Proteomes" id="UP000240624"/>
    </source>
</evidence>
<evidence type="ECO:0000256" key="1">
    <source>
        <dbReference type="SAM" id="SignalP"/>
    </source>
</evidence>
<dbReference type="PROSITE" id="PS51257">
    <property type="entry name" value="PROKAR_LIPOPROTEIN"/>
    <property type="match status" value="1"/>
</dbReference>
<dbReference type="Proteomes" id="UP000240624">
    <property type="component" value="Unassembled WGS sequence"/>
</dbReference>
<dbReference type="EMBL" id="PYGB01000001">
    <property type="protein sequence ID" value="PSK88513.1"/>
    <property type="molecule type" value="Genomic_DNA"/>
</dbReference>
<evidence type="ECO:0000313" key="4">
    <source>
        <dbReference type="Proteomes" id="UP000193495"/>
    </source>
</evidence>